<dbReference type="AlphaFoldDB" id="A0A0B7JRW7"/>
<dbReference type="Gene3D" id="3.40.50.720">
    <property type="entry name" value="NAD(P)-binding Rossmann-like Domain"/>
    <property type="match status" value="1"/>
</dbReference>
<dbReference type="InterPro" id="IPR051783">
    <property type="entry name" value="NAD(P)-dependent_oxidoreduct"/>
</dbReference>
<dbReference type="InterPro" id="IPR008030">
    <property type="entry name" value="NmrA-like"/>
</dbReference>
<feature type="domain" description="NmrA-like" evidence="1">
    <location>
        <begin position="2"/>
        <end position="78"/>
    </location>
</feature>
<name>A0A0B7JRW7_BIOOC</name>
<dbReference type="PANTHER" id="PTHR48079:SF8">
    <property type="entry name" value="NAD(P)-BINDING DOMAIN-CONTAINING PROTEIN"/>
    <property type="match status" value="1"/>
</dbReference>
<dbReference type="PANTHER" id="PTHR48079">
    <property type="entry name" value="PROTEIN YEEZ"/>
    <property type="match status" value="1"/>
</dbReference>
<sequence length="363" mass="39432">MSTIFLTGASGYIGGDLLDQLTKAHPELTLRVLVRDLNQIDTIRHLYHDVTIVQGSLDDTELITEEANNADIVLNLAAYNHLGSAQAIHHALVERQNKGKPAYWIQVSGASALAAAELEDPSRIPGSANDTVWDDYEGIDALRSHLEKHPQRRVVDNYVLSLARDSPQVKAAIVYPPLVYGRGRGPINQRSIQLPGLAKLTLERGRGVQVGSGLNRWGAAHIGDISQLIVRLVEKAVARVDDGQLWGSNGLYLAGVTELVSRPGRTYAELLADGCQTFQELSQRVVAAASALGLVRNSTIDEITAEEADDLLPWGGTLFGTNARGAGRRARELLGWKPARGDIEEEIIRTVGLEARQLDLTRG</sequence>
<dbReference type="GO" id="GO:0005737">
    <property type="term" value="C:cytoplasm"/>
    <property type="evidence" value="ECO:0007669"/>
    <property type="project" value="TreeGrafter"/>
</dbReference>
<accession>A0A0B7JRW7</accession>
<dbReference type="Pfam" id="PF05368">
    <property type="entry name" value="NmrA"/>
    <property type="match status" value="1"/>
</dbReference>
<reference evidence="2" key="1">
    <citation type="submission" date="2015-01" db="EMBL/GenBank/DDBJ databases">
        <authorList>
            <person name="Durling Mikael"/>
        </authorList>
    </citation>
    <scope>NUCLEOTIDE SEQUENCE</scope>
</reference>
<dbReference type="InterPro" id="IPR036291">
    <property type="entry name" value="NAD(P)-bd_dom_sf"/>
</dbReference>
<evidence type="ECO:0000313" key="2">
    <source>
        <dbReference type="EMBL" id="CEO46037.1"/>
    </source>
</evidence>
<organism evidence="2">
    <name type="scientific">Bionectria ochroleuca</name>
    <name type="common">Gliocladium roseum</name>
    <dbReference type="NCBI Taxonomy" id="29856"/>
    <lineage>
        <taxon>Eukaryota</taxon>
        <taxon>Fungi</taxon>
        <taxon>Dikarya</taxon>
        <taxon>Ascomycota</taxon>
        <taxon>Pezizomycotina</taxon>
        <taxon>Sordariomycetes</taxon>
        <taxon>Hypocreomycetidae</taxon>
        <taxon>Hypocreales</taxon>
        <taxon>Bionectriaceae</taxon>
        <taxon>Clonostachys</taxon>
    </lineage>
</organism>
<evidence type="ECO:0000259" key="1">
    <source>
        <dbReference type="Pfam" id="PF05368"/>
    </source>
</evidence>
<proteinExistence type="predicted"/>
<dbReference type="GO" id="GO:0004029">
    <property type="term" value="F:aldehyde dehydrogenase (NAD+) activity"/>
    <property type="evidence" value="ECO:0007669"/>
    <property type="project" value="TreeGrafter"/>
</dbReference>
<dbReference type="EMBL" id="CDPU01000003">
    <property type="protein sequence ID" value="CEO46037.1"/>
    <property type="molecule type" value="Genomic_DNA"/>
</dbReference>
<gene>
    <name evidence="2" type="ORF">BN869_000002092_1</name>
</gene>
<protein>
    <recommendedName>
        <fullName evidence="1">NmrA-like domain-containing protein</fullName>
    </recommendedName>
</protein>
<dbReference type="SUPFAM" id="SSF51735">
    <property type="entry name" value="NAD(P)-binding Rossmann-fold domains"/>
    <property type="match status" value="1"/>
</dbReference>